<dbReference type="InterPro" id="IPR036736">
    <property type="entry name" value="ACP-like_sf"/>
</dbReference>
<reference evidence="2 3" key="1">
    <citation type="submission" date="2017-01" db="EMBL/GenBank/DDBJ databases">
        <authorList>
            <person name="Varghese N."/>
            <person name="Submissions S."/>
        </authorList>
    </citation>
    <scope>NUCLEOTIDE SEQUENCE [LARGE SCALE GENOMIC DNA]</scope>
    <source>
        <strain evidence="2 3">ATCC 35905</strain>
    </source>
</reference>
<dbReference type="Pfam" id="PF00550">
    <property type="entry name" value="PP-binding"/>
    <property type="match status" value="1"/>
</dbReference>
<gene>
    <name evidence="2" type="ORF">SAMN05421828_11838</name>
</gene>
<evidence type="ECO:0000259" key="1">
    <source>
        <dbReference type="Pfam" id="PF00550"/>
    </source>
</evidence>
<keyword evidence="3" id="KW-1185">Reference proteome</keyword>
<dbReference type="EMBL" id="FTNE01000018">
    <property type="protein sequence ID" value="SIR18541.1"/>
    <property type="molecule type" value="Genomic_DNA"/>
</dbReference>
<dbReference type="Proteomes" id="UP000186308">
    <property type="component" value="Unassembled WGS sequence"/>
</dbReference>
<dbReference type="InterPro" id="IPR009081">
    <property type="entry name" value="PP-bd_ACP"/>
</dbReference>
<name>A0A8G2CM86_ACIRU</name>
<accession>A0A8G2CM86</accession>
<feature type="domain" description="Carrier" evidence="1">
    <location>
        <begin position="7"/>
        <end position="71"/>
    </location>
</feature>
<proteinExistence type="predicted"/>
<dbReference type="AlphaFoldDB" id="A0A8G2CM86"/>
<dbReference type="RefSeq" id="WP_076454635.1">
    <property type="nucleotide sequence ID" value="NZ_FTNE01000018.1"/>
</dbReference>
<dbReference type="SUPFAM" id="SSF47336">
    <property type="entry name" value="ACP-like"/>
    <property type="match status" value="1"/>
</dbReference>
<evidence type="ECO:0000313" key="2">
    <source>
        <dbReference type="EMBL" id="SIR18541.1"/>
    </source>
</evidence>
<protein>
    <submittedName>
        <fullName evidence="2">Acyl carrier protein</fullName>
    </submittedName>
</protein>
<comment type="caution">
    <text evidence="2">The sequence shown here is derived from an EMBL/GenBank/DDBJ whole genome shotgun (WGS) entry which is preliminary data.</text>
</comment>
<sequence>MDSIATRIFQLIAHNFGCDPAGISRATTASDVAGWDSLSHAVLLVTVEHEFAIRLNLEQIFDVDDVGGLIDIVTATVHPTPSTAG</sequence>
<dbReference type="Gene3D" id="1.10.1200.10">
    <property type="entry name" value="ACP-like"/>
    <property type="match status" value="1"/>
</dbReference>
<evidence type="ECO:0000313" key="3">
    <source>
        <dbReference type="Proteomes" id="UP000186308"/>
    </source>
</evidence>
<organism evidence="2 3">
    <name type="scientific">Acidiphilium rubrum</name>
    <dbReference type="NCBI Taxonomy" id="526"/>
    <lineage>
        <taxon>Bacteria</taxon>
        <taxon>Pseudomonadati</taxon>
        <taxon>Pseudomonadota</taxon>
        <taxon>Alphaproteobacteria</taxon>
        <taxon>Acetobacterales</taxon>
        <taxon>Acidocellaceae</taxon>
        <taxon>Acidiphilium</taxon>
    </lineage>
</organism>